<feature type="domain" description="RapA2 cadherin-like" evidence="2">
    <location>
        <begin position="2"/>
        <end position="76"/>
    </location>
</feature>
<evidence type="ECO:0000313" key="4">
    <source>
        <dbReference type="Proteomes" id="UP000033684"/>
    </source>
</evidence>
<reference evidence="4" key="1">
    <citation type="submission" date="2015-03" db="EMBL/GenBank/DDBJ databases">
        <title>Draft genome sequence of a novel methanotroph (Sn10-6) isolated from flooded ricefield rhizosphere in India.</title>
        <authorList>
            <person name="Pandit P.S."/>
            <person name="Pore S.D."/>
            <person name="Arora P."/>
            <person name="Kapse N.G."/>
            <person name="Dhakephalkar P.K."/>
            <person name="Rahalkar M.C."/>
        </authorList>
    </citation>
    <scope>NUCLEOTIDE SEQUENCE [LARGE SCALE GENOMIC DNA]</scope>
    <source>
        <strain evidence="4">Sn10-6</strain>
    </source>
</reference>
<dbReference type="AlphaFoldDB" id="A0A0F3IFB3"/>
<keyword evidence="4" id="KW-1185">Reference proteome</keyword>
<reference evidence="3 4" key="2">
    <citation type="journal article" date="2016" name="Microb. Ecol.">
        <title>Genome Characteristics of a Novel Type I Methanotroph (Sn10-6) Isolated from a Flooded Indian Rice Field.</title>
        <authorList>
            <person name="Rahalkar M.C."/>
            <person name="Pandit P.S."/>
            <person name="Dhakephalkar P.K."/>
            <person name="Pore S."/>
            <person name="Arora P."/>
            <person name="Kapse N."/>
        </authorList>
    </citation>
    <scope>NUCLEOTIDE SEQUENCE [LARGE SCALE GENOMIC DNA]</scope>
    <source>
        <strain evidence="3 4">Sn10-6</strain>
    </source>
</reference>
<dbReference type="OrthoDB" id="8416993at2"/>
<dbReference type="Pfam" id="PF17963">
    <property type="entry name" value="Big_9"/>
    <property type="match status" value="2"/>
</dbReference>
<proteinExistence type="predicted"/>
<dbReference type="Gene3D" id="2.60.40.3440">
    <property type="match status" value="1"/>
</dbReference>
<dbReference type="NCBIfam" id="TIGR04225">
    <property type="entry name" value="CshA_fibril_rpt"/>
    <property type="match status" value="1"/>
</dbReference>
<dbReference type="RefSeq" id="WP_045780287.1">
    <property type="nucleotide sequence ID" value="NZ_LAJX01000225.1"/>
</dbReference>
<feature type="region of interest" description="Disordered" evidence="1">
    <location>
        <begin position="1"/>
        <end position="21"/>
    </location>
</feature>
<organism evidence="3 4">
    <name type="scientific">Methylocucumis oryzae</name>
    <dbReference type="NCBI Taxonomy" id="1632867"/>
    <lineage>
        <taxon>Bacteria</taxon>
        <taxon>Pseudomonadati</taxon>
        <taxon>Pseudomonadota</taxon>
        <taxon>Gammaproteobacteria</taxon>
        <taxon>Methylococcales</taxon>
        <taxon>Methylococcaceae</taxon>
        <taxon>Methylocucumis</taxon>
    </lineage>
</organism>
<protein>
    <recommendedName>
        <fullName evidence="2">RapA2 cadherin-like domain-containing protein</fullName>
    </recommendedName>
</protein>
<dbReference type="NCBIfam" id="NF012211">
    <property type="entry name" value="tand_rpt_95"/>
    <property type="match status" value="3"/>
</dbReference>
<gene>
    <name evidence="3" type="ORF">VZ94_18045</name>
</gene>
<evidence type="ECO:0000256" key="1">
    <source>
        <dbReference type="SAM" id="MobiDB-lite"/>
    </source>
</evidence>
<evidence type="ECO:0000259" key="2">
    <source>
        <dbReference type="Pfam" id="PF17803"/>
    </source>
</evidence>
<dbReference type="Proteomes" id="UP000033684">
    <property type="component" value="Unassembled WGS sequence"/>
</dbReference>
<dbReference type="Gene3D" id="2.60.40.1200">
    <property type="match status" value="2"/>
</dbReference>
<name>A0A0F3IFB3_9GAMM</name>
<evidence type="ECO:0000313" key="3">
    <source>
        <dbReference type="EMBL" id="KJV05451.1"/>
    </source>
</evidence>
<dbReference type="InterPro" id="IPR040853">
    <property type="entry name" value="RapA2_cadherin-like"/>
</dbReference>
<dbReference type="EMBL" id="LAJX01000225">
    <property type="protein sequence ID" value="KJV05451.1"/>
    <property type="molecule type" value="Genomic_DNA"/>
</dbReference>
<sequence length="467" mass="50608">VVNPVNHAPTASNDTGIGLEDDVQTGNVLANDRDPDGDELTVTGFTIDGEAYNPGDSATIPGIGTFSLSADGQYSFTPEPDYHGPVPEITVTVSDGEFSTTSTLTLSVTPVTDITDDNVTLNQDSTITIDVLDNDSFEGSPVITNVTTPSHGTVTINADGTLTYTPNPGYVGSDSFIYTVESPEGTLETATVTITVNEVDIPNNPPLAENDSNEPIEEGSAATGNLLGNDSDPDGDTISITQYSIEGMSGTFKAGDIVTIPNVGVIVINADGSYLFTPFDNFVGEVPTITYTISDGKGGESTAELTLSVAPAQPFSPDNLWNAGDLSLLNKFVFPHLIEVENEIIRILPLLKVVTEINDLDSISNLEASVFYPIMKEVQRIAQLKFFVERLDEMLTEYLENYGNEDTEFDRAEIAYIQTWLGQLDNDAQLMMQRFNSVSGRFNEWLEYLYGQMQHRSQKLKNTDMVV</sequence>
<feature type="region of interest" description="Disordered" evidence="1">
    <location>
        <begin position="200"/>
        <end position="235"/>
    </location>
</feature>
<feature type="non-terminal residue" evidence="3">
    <location>
        <position position="1"/>
    </location>
</feature>
<dbReference type="Pfam" id="PF17803">
    <property type="entry name" value="Cadherin_4"/>
    <property type="match status" value="1"/>
</dbReference>
<comment type="caution">
    <text evidence="3">The sequence shown here is derived from an EMBL/GenBank/DDBJ whole genome shotgun (WGS) entry which is preliminary data.</text>
</comment>
<accession>A0A0F3IFB3</accession>
<dbReference type="PATRIC" id="fig|1632867.3.peg.2691"/>
<dbReference type="InterPro" id="IPR026395">
    <property type="entry name" value="CshA_fibril"/>
</dbReference>